<evidence type="ECO:0000256" key="2">
    <source>
        <dbReference type="ARBA" id="ARBA00023012"/>
    </source>
</evidence>
<name>A0A846QQN5_9BACT</name>
<dbReference type="SUPFAM" id="SSF52172">
    <property type="entry name" value="CheY-like"/>
    <property type="match status" value="1"/>
</dbReference>
<reference evidence="5 6" key="1">
    <citation type="submission" date="2020-03" db="EMBL/GenBank/DDBJ databases">
        <title>Genomic Encyclopedia of Type Strains, Phase IV (KMG-IV): sequencing the most valuable type-strain genomes for metagenomic binning, comparative biology and taxonomic classification.</title>
        <authorList>
            <person name="Goeker M."/>
        </authorList>
    </citation>
    <scope>NUCLEOTIDE SEQUENCE [LARGE SCALE GENOMIC DNA]</scope>
    <source>
        <strain evidence="5 6">DSM 24233</strain>
    </source>
</reference>
<dbReference type="CDD" id="cd17546">
    <property type="entry name" value="REC_hyHK_CKI1_RcsC-like"/>
    <property type="match status" value="1"/>
</dbReference>
<comment type="caution">
    <text evidence="5">The sequence shown here is derived from an EMBL/GenBank/DDBJ whole genome shotgun (WGS) entry which is preliminary data.</text>
</comment>
<dbReference type="InterPro" id="IPR001789">
    <property type="entry name" value="Sig_transdc_resp-reg_receiver"/>
</dbReference>
<evidence type="ECO:0000256" key="1">
    <source>
        <dbReference type="ARBA" id="ARBA00022553"/>
    </source>
</evidence>
<dbReference type="SMART" id="SM00448">
    <property type="entry name" value="REC"/>
    <property type="match status" value="1"/>
</dbReference>
<dbReference type="InterPro" id="IPR011006">
    <property type="entry name" value="CheY-like_superfamily"/>
</dbReference>
<dbReference type="Pfam" id="PF00072">
    <property type="entry name" value="Response_reg"/>
    <property type="match status" value="1"/>
</dbReference>
<dbReference type="EMBL" id="JAATJA010000001">
    <property type="protein sequence ID" value="NJB67705.1"/>
    <property type="molecule type" value="Genomic_DNA"/>
</dbReference>
<dbReference type="PANTHER" id="PTHR45339:SF1">
    <property type="entry name" value="HYBRID SIGNAL TRANSDUCTION HISTIDINE KINASE J"/>
    <property type="match status" value="1"/>
</dbReference>
<dbReference type="PANTHER" id="PTHR45339">
    <property type="entry name" value="HYBRID SIGNAL TRANSDUCTION HISTIDINE KINASE J"/>
    <property type="match status" value="1"/>
</dbReference>
<evidence type="ECO:0000313" key="6">
    <source>
        <dbReference type="Proteomes" id="UP000580856"/>
    </source>
</evidence>
<organism evidence="5 6">
    <name type="scientific">Desulfobaculum xiamenense</name>
    <dbReference type="NCBI Taxonomy" id="995050"/>
    <lineage>
        <taxon>Bacteria</taxon>
        <taxon>Pseudomonadati</taxon>
        <taxon>Thermodesulfobacteriota</taxon>
        <taxon>Desulfovibrionia</taxon>
        <taxon>Desulfovibrionales</taxon>
        <taxon>Desulfovibrionaceae</taxon>
        <taxon>Desulfobaculum</taxon>
    </lineage>
</organism>
<feature type="modified residue" description="4-aspartylphosphate" evidence="3">
    <location>
        <position position="79"/>
    </location>
</feature>
<keyword evidence="1 3" id="KW-0597">Phosphoprotein</keyword>
<feature type="domain" description="Response regulatory" evidence="4">
    <location>
        <begin position="30"/>
        <end position="149"/>
    </location>
</feature>
<dbReference type="PROSITE" id="PS50110">
    <property type="entry name" value="RESPONSE_REGULATORY"/>
    <property type="match status" value="1"/>
</dbReference>
<keyword evidence="6" id="KW-1185">Reference proteome</keyword>
<evidence type="ECO:0000313" key="5">
    <source>
        <dbReference type="EMBL" id="NJB67705.1"/>
    </source>
</evidence>
<dbReference type="GO" id="GO:0000160">
    <property type="term" value="P:phosphorelay signal transduction system"/>
    <property type="evidence" value="ECO:0007669"/>
    <property type="project" value="UniProtKB-KW"/>
</dbReference>
<dbReference type="AlphaFoldDB" id="A0A846QQN5"/>
<evidence type="ECO:0000256" key="3">
    <source>
        <dbReference type="PROSITE-ProRule" id="PRU00169"/>
    </source>
</evidence>
<gene>
    <name evidence="5" type="ORF">GGQ74_001345</name>
</gene>
<dbReference type="Proteomes" id="UP000580856">
    <property type="component" value="Unassembled WGS sequence"/>
</dbReference>
<dbReference type="Gene3D" id="3.40.50.2300">
    <property type="match status" value="1"/>
</dbReference>
<sequence>MEEKKVNPSVSCRAAQGDAAVGVPDLPRLNILLVEDNAVNQTFALMILRRYGHRVKAVSDGRKAIEELCKASYDLVLMDIRMPGMSGDEAARSIRKADSGVLDPEIPIIAMTAHSTPEDVQSFMDAGMDGFIGKPMTWEMVLHAIRETLVRRERLPG</sequence>
<protein>
    <submittedName>
        <fullName evidence="5">CheY-like chemotaxis protein</fullName>
    </submittedName>
</protein>
<keyword evidence="2" id="KW-0902">Two-component regulatory system</keyword>
<proteinExistence type="predicted"/>
<accession>A0A846QQN5</accession>
<dbReference type="RefSeq" id="WP_167940738.1">
    <property type="nucleotide sequence ID" value="NZ_JAATJA010000001.1"/>
</dbReference>
<evidence type="ECO:0000259" key="4">
    <source>
        <dbReference type="PROSITE" id="PS50110"/>
    </source>
</evidence>